<reference evidence="2" key="1">
    <citation type="journal article" date="2020" name="Nat. Commun.">
        <title>Genome sequence of the cluster root forming white lupin.</title>
        <authorList>
            <person name="Hufnagel B."/>
            <person name="Marques A."/>
            <person name="Soriano A."/>
            <person name="Marques L."/>
            <person name="Divol F."/>
            <person name="Doumas P."/>
            <person name="Sallet E."/>
            <person name="Mancinotti D."/>
            <person name="Carrere S."/>
            <person name="Marande W."/>
            <person name="Arribat S."/>
            <person name="Keller J."/>
            <person name="Huneau C."/>
            <person name="Blein T."/>
            <person name="Aime D."/>
            <person name="Laguerre M."/>
            <person name="Taylor J."/>
            <person name="Schubert V."/>
            <person name="Nelson M."/>
            <person name="Geu-Flores F."/>
            <person name="Crespi M."/>
            <person name="Gallardo-Guerrero K."/>
            <person name="Delaux P.-M."/>
            <person name="Salse J."/>
            <person name="Berges H."/>
            <person name="Guyot R."/>
            <person name="Gouzy J."/>
            <person name="Peret B."/>
        </authorList>
    </citation>
    <scope>NUCLEOTIDE SEQUENCE [LARGE SCALE GENOMIC DNA]</scope>
    <source>
        <strain evidence="2">cv. Amiga</strain>
    </source>
</reference>
<dbReference type="EMBL" id="WOCE01000007">
    <property type="protein sequence ID" value="KAE9610642.1"/>
    <property type="molecule type" value="Genomic_DNA"/>
</dbReference>
<organism evidence="1 2">
    <name type="scientific">Lupinus albus</name>
    <name type="common">White lupine</name>
    <name type="synonym">Lupinus termis</name>
    <dbReference type="NCBI Taxonomy" id="3870"/>
    <lineage>
        <taxon>Eukaryota</taxon>
        <taxon>Viridiplantae</taxon>
        <taxon>Streptophyta</taxon>
        <taxon>Embryophyta</taxon>
        <taxon>Tracheophyta</taxon>
        <taxon>Spermatophyta</taxon>
        <taxon>Magnoliopsida</taxon>
        <taxon>eudicotyledons</taxon>
        <taxon>Gunneridae</taxon>
        <taxon>Pentapetalae</taxon>
        <taxon>rosids</taxon>
        <taxon>fabids</taxon>
        <taxon>Fabales</taxon>
        <taxon>Fabaceae</taxon>
        <taxon>Papilionoideae</taxon>
        <taxon>50 kb inversion clade</taxon>
        <taxon>genistoids sensu lato</taxon>
        <taxon>core genistoids</taxon>
        <taxon>Genisteae</taxon>
        <taxon>Lupinus</taxon>
    </lineage>
</organism>
<proteinExistence type="predicted"/>
<evidence type="ECO:0000313" key="1">
    <source>
        <dbReference type="EMBL" id="KAE9610642.1"/>
    </source>
</evidence>
<gene>
    <name evidence="1" type="ORF">Lalb_Chr07g0188771</name>
</gene>
<keyword evidence="2" id="KW-1185">Reference proteome</keyword>
<name>A0A6A4QAG0_LUPAL</name>
<accession>A0A6A4QAG0</accession>
<comment type="caution">
    <text evidence="1">The sequence shown here is derived from an EMBL/GenBank/DDBJ whole genome shotgun (WGS) entry which is preliminary data.</text>
</comment>
<protein>
    <submittedName>
        <fullName evidence="1">Uncharacterized protein</fullName>
    </submittedName>
</protein>
<evidence type="ECO:0000313" key="2">
    <source>
        <dbReference type="Proteomes" id="UP000447434"/>
    </source>
</evidence>
<dbReference type="Proteomes" id="UP000447434">
    <property type="component" value="Chromosome 7"/>
</dbReference>
<sequence length="77" mass="8441">MKGALAAAVTQPIIEINWCNTNGAANSPGHSSGGGIYRDHHGLHNIDLQAICIYMMLYLQKCTQPLKQFSWLSRKVG</sequence>
<dbReference type="AlphaFoldDB" id="A0A6A4QAG0"/>